<dbReference type="OrthoDB" id="9788881at2"/>
<organism evidence="2 3">
    <name type="scientific">Flavisolibacter ginsenosidimutans</name>
    <dbReference type="NCBI Taxonomy" id="661481"/>
    <lineage>
        <taxon>Bacteria</taxon>
        <taxon>Pseudomonadati</taxon>
        <taxon>Bacteroidota</taxon>
        <taxon>Chitinophagia</taxon>
        <taxon>Chitinophagales</taxon>
        <taxon>Chitinophagaceae</taxon>
        <taxon>Flavisolibacter</taxon>
    </lineage>
</organism>
<dbReference type="InterPro" id="IPR002686">
    <property type="entry name" value="Transposase_17"/>
</dbReference>
<dbReference type="EMBL" id="CP042433">
    <property type="protein sequence ID" value="QEC56907.1"/>
    <property type="molecule type" value="Genomic_DNA"/>
</dbReference>
<evidence type="ECO:0000313" key="2">
    <source>
        <dbReference type="EMBL" id="QEC56907.1"/>
    </source>
</evidence>
<evidence type="ECO:0000313" key="3">
    <source>
        <dbReference type="Proteomes" id="UP000321204"/>
    </source>
</evidence>
<dbReference type="SMART" id="SM01321">
    <property type="entry name" value="Y1_Tnp"/>
    <property type="match status" value="1"/>
</dbReference>
<dbReference type="InterPro" id="IPR036515">
    <property type="entry name" value="Transposase_17_sf"/>
</dbReference>
<dbReference type="Proteomes" id="UP000321204">
    <property type="component" value="Chromosome"/>
</dbReference>
<dbReference type="SUPFAM" id="SSF143422">
    <property type="entry name" value="Transposase IS200-like"/>
    <property type="match status" value="1"/>
</dbReference>
<protein>
    <submittedName>
        <fullName evidence="2">Transposase</fullName>
    </submittedName>
</protein>
<reference evidence="2 3" key="1">
    <citation type="journal article" date="2015" name="Int. J. Syst. Evol. Microbiol.">
        <title>Flavisolibacter ginsenosidimutans sp. nov., with ginsenoside-converting activity isolated from soil used for cultivating ginseng.</title>
        <authorList>
            <person name="Zhao Y."/>
            <person name="Liu Q."/>
            <person name="Kang M.S."/>
            <person name="Jin F."/>
            <person name="Yu H."/>
            <person name="Im W.T."/>
        </authorList>
    </citation>
    <scope>NUCLEOTIDE SEQUENCE [LARGE SCALE GENOMIC DNA]</scope>
    <source>
        <strain evidence="2 3">Gsoil 636</strain>
    </source>
</reference>
<accession>A0A5B8UJN1</accession>
<evidence type="ECO:0000259" key="1">
    <source>
        <dbReference type="SMART" id="SM01321"/>
    </source>
</evidence>
<dbReference type="GO" id="GO:0004803">
    <property type="term" value="F:transposase activity"/>
    <property type="evidence" value="ECO:0007669"/>
    <property type="project" value="InterPro"/>
</dbReference>
<feature type="domain" description="Transposase IS200-like" evidence="1">
    <location>
        <begin position="15"/>
        <end position="145"/>
    </location>
</feature>
<name>A0A5B8UJN1_9BACT</name>
<sequence length="183" mass="21950">MFLKRCQISLTDLLLYNYHIEFLTATILNWKHLLKDDAYKQVIVDSLQWLTEQARCTIHGFVIMPNHIHLLWRISNLHDRFNVQGALLSYTAHRFKTVAKEDGKLFKHFVADKDRLFQFWERDSLVKECWNETFLLQKLNYIHHNPCQPHWKLAATPEDYKWSSARFYHTGVSEFGWLKHYAG</sequence>
<proteinExistence type="predicted"/>
<dbReference type="AlphaFoldDB" id="A0A5B8UJN1"/>
<dbReference type="GO" id="GO:0003677">
    <property type="term" value="F:DNA binding"/>
    <property type="evidence" value="ECO:0007669"/>
    <property type="project" value="InterPro"/>
</dbReference>
<dbReference type="KEGG" id="fgg:FSB75_13705"/>
<gene>
    <name evidence="2" type="ORF">FSB75_13705</name>
</gene>
<dbReference type="Gene3D" id="3.30.70.1290">
    <property type="entry name" value="Transposase IS200-like"/>
    <property type="match status" value="1"/>
</dbReference>
<keyword evidence="3" id="KW-1185">Reference proteome</keyword>
<dbReference type="GO" id="GO:0006313">
    <property type="term" value="P:DNA transposition"/>
    <property type="evidence" value="ECO:0007669"/>
    <property type="project" value="InterPro"/>
</dbReference>